<dbReference type="InterPro" id="IPR003646">
    <property type="entry name" value="SH3-like_bac-type"/>
</dbReference>
<gene>
    <name evidence="8" type="ORF">DI53_3114</name>
</gene>
<dbReference type="PATRIC" id="fig|1229276.3.peg.3220"/>
<name>A0A0B8T6R7_9SPHI</name>
<comment type="caution">
    <text evidence="8">The sequence shown here is derived from an EMBL/GenBank/DDBJ whole genome shotgun (WGS) entry which is preliminary data.</text>
</comment>
<sequence length="405" mass="44648">MTLKFFAFFCCLLSTTVVSKAQTTPSTDQILQQVLTDFRLQWAPDKRSSIVELVENGTQNNTHIIQISDPKLKAPLQKELAKLNGSFNVVTLPDSTVGDNTVGLVNLSVANLRTAPSHAAEMATQVLLGTQLDILQKKGGDYRVRTPEGYIAWVPTSSITPLSTEKLHAWNSNDRIIYTAEFGKSFSAPDLQSQRVSDLVYGGILSLSSETDTFYKVVYPDGRIAYIPKEEGQLFSTWMKTREAHADNIIRSAKSMLGLPYLWGGTSVKGVDCSGFTKTSYFMNGLVIPRDASQQVLHGQNIDILDKNGDFDAEKALKNLKPADLLFFAGGKNKSKNARVTHVALYLGNGQFIHAAGSVRINSMLKKAADYDDFQTRTVVAAKRYLAEKDPGIQNINASTYYNNK</sequence>
<keyword evidence="4" id="KW-0788">Thiol protease</keyword>
<feature type="chain" id="PRO_5002125243" evidence="5">
    <location>
        <begin position="22"/>
        <end position="405"/>
    </location>
</feature>
<evidence type="ECO:0000256" key="5">
    <source>
        <dbReference type="SAM" id="SignalP"/>
    </source>
</evidence>
<dbReference type="InterPro" id="IPR051202">
    <property type="entry name" value="Peptidase_C40"/>
</dbReference>
<dbReference type="Proteomes" id="UP000031802">
    <property type="component" value="Unassembled WGS sequence"/>
</dbReference>
<evidence type="ECO:0000256" key="1">
    <source>
        <dbReference type="ARBA" id="ARBA00007074"/>
    </source>
</evidence>
<dbReference type="Pfam" id="PF18348">
    <property type="entry name" value="SH3_16"/>
    <property type="match status" value="1"/>
</dbReference>
<dbReference type="AlphaFoldDB" id="A0A0B8T6R7"/>
<evidence type="ECO:0000256" key="2">
    <source>
        <dbReference type="ARBA" id="ARBA00022670"/>
    </source>
</evidence>
<keyword evidence="3" id="KW-0378">Hydrolase</keyword>
<protein>
    <submittedName>
        <fullName evidence="8">NLP/P60 protein</fullName>
    </submittedName>
</protein>
<evidence type="ECO:0000256" key="4">
    <source>
        <dbReference type="ARBA" id="ARBA00022807"/>
    </source>
</evidence>
<evidence type="ECO:0000259" key="7">
    <source>
        <dbReference type="PROSITE" id="PS51935"/>
    </source>
</evidence>
<reference evidence="8 9" key="2">
    <citation type="journal article" date="2015" name="PLoS ONE">
        <title>Whole-Genome Optical Mapping and Finished Genome Sequence of Sphingobacterium deserti sp. nov., a New Species Isolated from the Western Desert of China.</title>
        <authorList>
            <person name="Teng C."/>
            <person name="Zhou Z."/>
            <person name="Molnar I."/>
            <person name="Li X."/>
            <person name="Tang R."/>
            <person name="Chen M."/>
            <person name="Wang L."/>
            <person name="Su S."/>
            <person name="Zhang W."/>
            <person name="Lin M."/>
        </authorList>
    </citation>
    <scope>NUCLEOTIDE SEQUENCE [LARGE SCALE GENOMIC DNA]</scope>
    <source>
        <strain evidence="9">ACCC05744</strain>
    </source>
</reference>
<proteinExistence type="inferred from homology"/>
<dbReference type="InterPro" id="IPR000064">
    <property type="entry name" value="NLP_P60_dom"/>
</dbReference>
<dbReference type="SUPFAM" id="SSF54001">
    <property type="entry name" value="Cysteine proteinases"/>
    <property type="match status" value="1"/>
</dbReference>
<evidence type="ECO:0000313" key="8">
    <source>
        <dbReference type="EMBL" id="KGE13090.1"/>
    </source>
</evidence>
<dbReference type="SMART" id="SM00287">
    <property type="entry name" value="SH3b"/>
    <property type="match status" value="1"/>
</dbReference>
<feature type="domain" description="SH3b" evidence="6">
    <location>
        <begin position="100"/>
        <end position="163"/>
    </location>
</feature>
<dbReference type="EMBL" id="JJMU01000059">
    <property type="protein sequence ID" value="KGE13090.1"/>
    <property type="molecule type" value="Genomic_DNA"/>
</dbReference>
<evidence type="ECO:0000259" key="6">
    <source>
        <dbReference type="PROSITE" id="PS51781"/>
    </source>
</evidence>
<dbReference type="InterPro" id="IPR038765">
    <property type="entry name" value="Papain-like_cys_pep_sf"/>
</dbReference>
<dbReference type="Gene3D" id="2.30.30.40">
    <property type="entry name" value="SH3 Domains"/>
    <property type="match status" value="2"/>
</dbReference>
<dbReference type="OrthoDB" id="9813368at2"/>
<dbReference type="GO" id="GO:0006508">
    <property type="term" value="P:proteolysis"/>
    <property type="evidence" value="ECO:0007669"/>
    <property type="project" value="UniProtKB-KW"/>
</dbReference>
<dbReference type="STRING" id="1229276.DI53_3114"/>
<dbReference type="Gene3D" id="3.90.1720.10">
    <property type="entry name" value="endopeptidase domain like (from Nostoc punctiforme)"/>
    <property type="match status" value="1"/>
</dbReference>
<evidence type="ECO:0000313" key="9">
    <source>
        <dbReference type="Proteomes" id="UP000031802"/>
    </source>
</evidence>
<dbReference type="PANTHER" id="PTHR47053">
    <property type="entry name" value="MUREIN DD-ENDOPEPTIDASE MEPH-RELATED"/>
    <property type="match status" value="1"/>
</dbReference>
<reference evidence="9" key="1">
    <citation type="submission" date="2014-04" db="EMBL/GenBank/DDBJ databases">
        <title>Whole-Genome optical mapping and complete genome sequence of Sphingobacterium deserti sp. nov., a new spaces isolated from desert in the west of China.</title>
        <authorList>
            <person name="Teng C."/>
            <person name="Zhou Z."/>
            <person name="Li X."/>
            <person name="Chen M."/>
            <person name="Lin M."/>
            <person name="Wang L."/>
            <person name="Su S."/>
            <person name="Zhang C."/>
            <person name="Zhang W."/>
        </authorList>
    </citation>
    <scope>NUCLEOTIDE SEQUENCE [LARGE SCALE GENOMIC DNA]</scope>
    <source>
        <strain evidence="9">ACCC05744</strain>
    </source>
</reference>
<dbReference type="GO" id="GO:0008234">
    <property type="term" value="F:cysteine-type peptidase activity"/>
    <property type="evidence" value="ECO:0007669"/>
    <property type="project" value="UniProtKB-KW"/>
</dbReference>
<keyword evidence="9" id="KW-1185">Reference proteome</keyword>
<feature type="signal peptide" evidence="5">
    <location>
        <begin position="1"/>
        <end position="21"/>
    </location>
</feature>
<dbReference type="PANTHER" id="PTHR47053:SF1">
    <property type="entry name" value="MUREIN DD-ENDOPEPTIDASE MEPH-RELATED"/>
    <property type="match status" value="1"/>
</dbReference>
<dbReference type="eggNOG" id="COG0791">
    <property type="taxonomic scope" value="Bacteria"/>
</dbReference>
<comment type="similarity">
    <text evidence="1">Belongs to the peptidase C40 family.</text>
</comment>
<accession>A0A0B8T6R7</accession>
<dbReference type="InterPro" id="IPR041382">
    <property type="entry name" value="SH3_16"/>
</dbReference>
<dbReference type="RefSeq" id="WP_037501607.1">
    <property type="nucleotide sequence ID" value="NZ_JJMU01000059.1"/>
</dbReference>
<dbReference type="Pfam" id="PF00877">
    <property type="entry name" value="NLPC_P60"/>
    <property type="match status" value="1"/>
</dbReference>
<keyword evidence="5" id="KW-0732">Signal</keyword>
<dbReference type="PROSITE" id="PS51781">
    <property type="entry name" value="SH3B"/>
    <property type="match status" value="1"/>
</dbReference>
<evidence type="ECO:0000256" key="3">
    <source>
        <dbReference type="ARBA" id="ARBA00022801"/>
    </source>
</evidence>
<feature type="domain" description="NlpC/P60" evidence="7">
    <location>
        <begin position="243"/>
        <end position="386"/>
    </location>
</feature>
<keyword evidence="2" id="KW-0645">Protease</keyword>
<dbReference type="PROSITE" id="PS51935">
    <property type="entry name" value="NLPC_P60"/>
    <property type="match status" value="1"/>
</dbReference>
<organism evidence="8 9">
    <name type="scientific">Sphingobacterium deserti</name>
    <dbReference type="NCBI Taxonomy" id="1229276"/>
    <lineage>
        <taxon>Bacteria</taxon>
        <taxon>Pseudomonadati</taxon>
        <taxon>Bacteroidota</taxon>
        <taxon>Sphingobacteriia</taxon>
        <taxon>Sphingobacteriales</taxon>
        <taxon>Sphingobacteriaceae</taxon>
        <taxon>Sphingobacterium</taxon>
    </lineage>
</organism>